<dbReference type="PANTHER" id="PTHR11571:SF150">
    <property type="entry name" value="GLUTATHIONE S-TRANSFERASE"/>
    <property type="match status" value="1"/>
</dbReference>
<comment type="function">
    <text evidence="3">S-crystallins are structural components of squids and octopi eye lens. Contains relatively little if any GST activity.</text>
</comment>
<feature type="domain" description="GST N-terminal" evidence="5">
    <location>
        <begin position="2"/>
        <end position="79"/>
    </location>
</feature>
<evidence type="ECO:0000256" key="2">
    <source>
        <dbReference type="ARBA" id="ARBA00022613"/>
    </source>
</evidence>
<dbReference type="AlphaFoldDB" id="A0A8B6FM28"/>
<evidence type="ECO:0000256" key="1">
    <source>
        <dbReference type="ARBA" id="ARBA00007409"/>
    </source>
</evidence>
<keyword evidence="2" id="KW-0273">Eye lens protein</keyword>
<comment type="similarity">
    <text evidence="1">Belongs to the GST superfamily.</text>
</comment>
<feature type="non-terminal residue" evidence="6">
    <location>
        <position position="1"/>
    </location>
</feature>
<evidence type="ECO:0000313" key="6">
    <source>
        <dbReference type="EMBL" id="VDI50957.1"/>
    </source>
</evidence>
<dbReference type="CDD" id="cd03039">
    <property type="entry name" value="GST_N_Sigma_like"/>
    <property type="match status" value="1"/>
</dbReference>
<feature type="region of interest" description="Disordered" evidence="4">
    <location>
        <begin position="33"/>
        <end position="55"/>
    </location>
</feature>
<dbReference type="InterPro" id="IPR036249">
    <property type="entry name" value="Thioredoxin-like_sf"/>
</dbReference>
<organism evidence="6 7">
    <name type="scientific">Mytilus galloprovincialis</name>
    <name type="common">Mediterranean mussel</name>
    <dbReference type="NCBI Taxonomy" id="29158"/>
    <lineage>
        <taxon>Eukaryota</taxon>
        <taxon>Metazoa</taxon>
        <taxon>Spiralia</taxon>
        <taxon>Lophotrochozoa</taxon>
        <taxon>Mollusca</taxon>
        <taxon>Bivalvia</taxon>
        <taxon>Autobranchia</taxon>
        <taxon>Pteriomorphia</taxon>
        <taxon>Mytilida</taxon>
        <taxon>Mytiloidea</taxon>
        <taxon>Mytilidae</taxon>
        <taxon>Mytilinae</taxon>
        <taxon>Mytilus</taxon>
    </lineage>
</organism>
<dbReference type="PROSITE" id="PS50404">
    <property type="entry name" value="GST_NTER"/>
    <property type="match status" value="1"/>
</dbReference>
<dbReference type="SUPFAM" id="SSF52833">
    <property type="entry name" value="Thioredoxin-like"/>
    <property type="match status" value="1"/>
</dbReference>
<comment type="caution">
    <text evidence="6">The sequence shown here is derived from an EMBL/GenBank/DDBJ whole genome shotgun (WGS) entry which is preliminary data.</text>
</comment>
<evidence type="ECO:0000259" key="5">
    <source>
        <dbReference type="PROSITE" id="PS50404"/>
    </source>
</evidence>
<protein>
    <recommendedName>
        <fullName evidence="5">GST N-terminal domain-containing protein</fullName>
    </recommendedName>
</protein>
<dbReference type="InterPro" id="IPR004045">
    <property type="entry name" value="Glutathione_S-Trfase_N"/>
</dbReference>
<dbReference type="GO" id="GO:0006749">
    <property type="term" value="P:glutathione metabolic process"/>
    <property type="evidence" value="ECO:0007669"/>
    <property type="project" value="TreeGrafter"/>
</dbReference>
<dbReference type="OrthoDB" id="414243at2759"/>
<evidence type="ECO:0000256" key="3">
    <source>
        <dbReference type="ARBA" id="ARBA00049616"/>
    </source>
</evidence>
<dbReference type="EMBL" id="UYJE01007004">
    <property type="protein sequence ID" value="VDI50957.1"/>
    <property type="molecule type" value="Genomic_DNA"/>
</dbReference>
<evidence type="ECO:0000313" key="7">
    <source>
        <dbReference type="Proteomes" id="UP000596742"/>
    </source>
</evidence>
<keyword evidence="7" id="KW-1185">Reference proteome</keyword>
<dbReference type="InterPro" id="IPR040079">
    <property type="entry name" value="Glutathione_S-Trfase"/>
</dbReference>
<reference evidence="6" key="1">
    <citation type="submission" date="2018-11" db="EMBL/GenBank/DDBJ databases">
        <authorList>
            <person name="Alioto T."/>
            <person name="Alioto T."/>
        </authorList>
    </citation>
    <scope>NUCLEOTIDE SEQUENCE</scope>
</reference>
<gene>
    <name evidence="6" type="ORF">MGAL_10B026336</name>
</gene>
<accession>A0A8B6FM28</accession>
<dbReference type="Proteomes" id="UP000596742">
    <property type="component" value="Unassembled WGS sequence"/>
</dbReference>
<dbReference type="Gene3D" id="1.20.1050.130">
    <property type="match status" value="1"/>
</dbReference>
<dbReference type="Pfam" id="PF02798">
    <property type="entry name" value="GST_N"/>
    <property type="match status" value="1"/>
</dbReference>
<dbReference type="GO" id="GO:0005212">
    <property type="term" value="F:structural constituent of eye lens"/>
    <property type="evidence" value="ECO:0007669"/>
    <property type="project" value="UniProtKB-KW"/>
</dbReference>
<proteinExistence type="inferred from homology"/>
<dbReference type="InterPro" id="IPR050213">
    <property type="entry name" value="GST_superfamily"/>
</dbReference>
<evidence type="ECO:0000256" key="4">
    <source>
        <dbReference type="SAM" id="MobiDB-lite"/>
    </source>
</evidence>
<sequence length="114" mass="13214">MSAYKISYFNFMGLAELARIMLSAADKEFEDDRFEKEEWPQRKSNTPSGQVPVLTHGDKQIPQSMAIARYLARDLDLYGKNNMEKTMCDVVLECINDVIKETLKLFLEQDETKK</sequence>
<dbReference type="SFLD" id="SFLDS00019">
    <property type="entry name" value="Glutathione_Transferase_(cytos"/>
    <property type="match status" value="1"/>
</dbReference>
<dbReference type="GO" id="GO:0004364">
    <property type="term" value="F:glutathione transferase activity"/>
    <property type="evidence" value="ECO:0007669"/>
    <property type="project" value="TreeGrafter"/>
</dbReference>
<dbReference type="PANTHER" id="PTHR11571">
    <property type="entry name" value="GLUTATHIONE S-TRANSFERASE"/>
    <property type="match status" value="1"/>
</dbReference>
<name>A0A8B6FM28_MYTGA</name>
<dbReference type="FunFam" id="3.40.30.10:FF:000035">
    <property type="entry name" value="hematopoietic prostaglandin D synthase"/>
    <property type="match status" value="1"/>
</dbReference>